<feature type="transmembrane region" description="Helical" evidence="6">
    <location>
        <begin position="294"/>
        <end position="310"/>
    </location>
</feature>
<comment type="subcellular location">
    <subcellularLocation>
        <location evidence="1">Cell membrane</location>
        <topology evidence="1">Multi-pass membrane protein</topology>
    </subcellularLocation>
</comment>
<feature type="transmembrane region" description="Helical" evidence="6">
    <location>
        <begin position="449"/>
        <end position="469"/>
    </location>
</feature>
<sequence length="476" mass="50353">MSEQKKTIEKKKGWWTRIPNTYVILFLLVCVAAALTWILPAGEFTREAMEGVGRPAVVPGSYHAVEAAHTGLFDIFKAIPQGFVSSANIIAIIMLSTGAFTVVNKTGALENGVGVLLKKVNKGNVPGTLVIWIVSFLFSALGIIVGPEIQIPFTIVGVSIALGLGYDLIVGLAMVMGAGYMGWAMSPINASVIGTAHSIAGLPTFSGFGFRMVMWFVVTCVVSAMISMYASKVKKNPDKSLVNGINTEGLGFSQDISSYTIKGRQIGVLFVILGMFFAIVIGSCKFGWYLDEMSAIFVIGGLAAGYVYGLKTNDIIDGFATGAKNTANIALIVAIARAIQVLLENGKIMDTIVNALSAPLSSFGTGTASIGIALITVVIHFFIPSGSALSVTMMPLLSPLGDVLNITQQTTVLAMQIGATIPNIIFPTIGATVAMCGLARVPFEKWVRFAYKLVLAVLVVSAVFILIAVKINYGPF</sequence>
<keyword evidence="5 6" id="KW-0472">Membrane</keyword>
<accession>A0AA37JSM0</accession>
<dbReference type="PANTHER" id="PTHR43652">
    <property type="entry name" value="BASIC AMINO ACID ANTIPORTER YFCC-RELATED"/>
    <property type="match status" value="1"/>
</dbReference>
<feature type="transmembrane region" description="Helical" evidence="6">
    <location>
        <begin position="124"/>
        <end position="145"/>
    </location>
</feature>
<dbReference type="RefSeq" id="WP_118041538.1">
    <property type="nucleotide sequence ID" value="NZ_BQNJ01000002.1"/>
</dbReference>
<evidence type="ECO:0000256" key="5">
    <source>
        <dbReference type="ARBA" id="ARBA00023136"/>
    </source>
</evidence>
<feature type="transmembrane region" description="Helical" evidence="6">
    <location>
        <begin position="151"/>
        <end position="176"/>
    </location>
</feature>
<feature type="transmembrane region" description="Helical" evidence="6">
    <location>
        <begin position="363"/>
        <end position="383"/>
    </location>
</feature>
<gene>
    <name evidence="7" type="ORF">CE91St55_65390</name>
</gene>
<organism evidence="7 8">
    <name type="scientific">Hungatella hathewayi</name>
    <dbReference type="NCBI Taxonomy" id="154046"/>
    <lineage>
        <taxon>Bacteria</taxon>
        <taxon>Bacillati</taxon>
        <taxon>Bacillota</taxon>
        <taxon>Clostridia</taxon>
        <taxon>Lachnospirales</taxon>
        <taxon>Lachnospiraceae</taxon>
        <taxon>Hungatella</taxon>
    </lineage>
</organism>
<feature type="transmembrane region" description="Helical" evidence="6">
    <location>
        <begin position="266"/>
        <end position="288"/>
    </location>
</feature>
<evidence type="ECO:0000256" key="1">
    <source>
        <dbReference type="ARBA" id="ARBA00004651"/>
    </source>
</evidence>
<dbReference type="InterPro" id="IPR051679">
    <property type="entry name" value="DASS-Related_Transporters"/>
</dbReference>
<feature type="transmembrane region" description="Helical" evidence="6">
    <location>
        <begin position="188"/>
        <end position="206"/>
    </location>
</feature>
<dbReference type="GO" id="GO:0005886">
    <property type="term" value="C:plasma membrane"/>
    <property type="evidence" value="ECO:0007669"/>
    <property type="project" value="UniProtKB-SubCell"/>
</dbReference>
<evidence type="ECO:0000256" key="3">
    <source>
        <dbReference type="ARBA" id="ARBA00022692"/>
    </source>
</evidence>
<keyword evidence="4 6" id="KW-1133">Transmembrane helix</keyword>
<evidence type="ECO:0000256" key="6">
    <source>
        <dbReference type="SAM" id="Phobius"/>
    </source>
</evidence>
<feature type="transmembrane region" description="Helical" evidence="6">
    <location>
        <begin position="21"/>
        <end position="39"/>
    </location>
</feature>
<keyword evidence="3 6" id="KW-0812">Transmembrane</keyword>
<name>A0AA37JSM0_9FIRM</name>
<dbReference type="InterPro" id="IPR018385">
    <property type="entry name" value="C4_dicarb_anaerob_car-like"/>
</dbReference>
<reference evidence="7" key="1">
    <citation type="submission" date="2022-01" db="EMBL/GenBank/DDBJ databases">
        <title>Novel bile acid biosynthetic pathways are enriched in the microbiome of centenarians.</title>
        <authorList>
            <person name="Sato Y."/>
            <person name="Atarashi K."/>
            <person name="Plichta R.D."/>
            <person name="Arai Y."/>
            <person name="Sasajima S."/>
            <person name="Kearney M.S."/>
            <person name="Suda W."/>
            <person name="Takeshita K."/>
            <person name="Sasaki T."/>
            <person name="Okamoto S."/>
            <person name="Skelly N.A."/>
            <person name="Okamura Y."/>
            <person name="Vlamakis H."/>
            <person name="Li Y."/>
            <person name="Tanoue T."/>
            <person name="Takei H."/>
            <person name="Nittono H."/>
            <person name="Narushima S."/>
            <person name="Irie J."/>
            <person name="Itoh H."/>
            <person name="Moriya K."/>
            <person name="Sugiura Y."/>
            <person name="Suematsu M."/>
            <person name="Moritoki N."/>
            <person name="Shibata S."/>
            <person name="Littman R.D."/>
            <person name="Fischbach A.M."/>
            <person name="Uwamino Y."/>
            <person name="Inoue T."/>
            <person name="Honda A."/>
            <person name="Hattori M."/>
            <person name="Murai T."/>
            <person name="Xavier J.R."/>
            <person name="Hirose N."/>
            <person name="Honda K."/>
        </authorList>
    </citation>
    <scope>NUCLEOTIDE SEQUENCE</scope>
    <source>
        <strain evidence="7">CE91-St55</strain>
    </source>
</reference>
<protein>
    <submittedName>
        <fullName evidence="7">C4-dicarboxylate ABC transporter</fullName>
    </submittedName>
</protein>
<feature type="transmembrane region" description="Helical" evidence="6">
    <location>
        <begin position="83"/>
        <end position="103"/>
    </location>
</feature>
<proteinExistence type="predicted"/>
<dbReference type="PANTHER" id="PTHR43652:SF2">
    <property type="entry name" value="BASIC AMINO ACID ANTIPORTER YFCC-RELATED"/>
    <property type="match status" value="1"/>
</dbReference>
<evidence type="ECO:0000256" key="2">
    <source>
        <dbReference type="ARBA" id="ARBA00022475"/>
    </source>
</evidence>
<dbReference type="AlphaFoldDB" id="A0AA37JSM0"/>
<dbReference type="Pfam" id="PF03606">
    <property type="entry name" value="DcuC"/>
    <property type="match status" value="1"/>
</dbReference>
<comment type="caution">
    <text evidence="7">The sequence shown here is derived from an EMBL/GenBank/DDBJ whole genome shotgun (WGS) entry which is preliminary data.</text>
</comment>
<evidence type="ECO:0000313" key="7">
    <source>
        <dbReference type="EMBL" id="GKH04558.1"/>
    </source>
</evidence>
<dbReference type="Proteomes" id="UP001055091">
    <property type="component" value="Unassembled WGS sequence"/>
</dbReference>
<feature type="transmembrane region" description="Helical" evidence="6">
    <location>
        <begin position="212"/>
        <end position="230"/>
    </location>
</feature>
<evidence type="ECO:0000313" key="8">
    <source>
        <dbReference type="Proteomes" id="UP001055091"/>
    </source>
</evidence>
<dbReference type="EMBL" id="BQNJ01000002">
    <property type="protein sequence ID" value="GKH04558.1"/>
    <property type="molecule type" value="Genomic_DNA"/>
</dbReference>
<keyword evidence="2" id="KW-1003">Cell membrane</keyword>
<evidence type="ECO:0000256" key="4">
    <source>
        <dbReference type="ARBA" id="ARBA00022989"/>
    </source>
</evidence>